<keyword evidence="7" id="KW-1185">Reference proteome</keyword>
<dbReference type="Gene3D" id="1.10.8.60">
    <property type="match status" value="1"/>
</dbReference>
<keyword evidence="2" id="KW-0067">ATP-binding</keyword>
<dbReference type="Pfam" id="PF00004">
    <property type="entry name" value="AAA"/>
    <property type="match status" value="1"/>
</dbReference>
<dbReference type="Proteomes" id="UP001484239">
    <property type="component" value="Unassembled WGS sequence"/>
</dbReference>
<comment type="caution">
    <text evidence="6">The sequence shown here is derived from an EMBL/GenBank/DDBJ whole genome shotgun (WGS) entry which is preliminary data.</text>
</comment>
<sequence>MNDAVHDLELLFRSRHAVVHLDTAEEGRARGILHHVAHRLEIPFFVWTRSRGLQRAGMTGGVYGTAEPAAALEHVAHARIDALYHFRGLSREALEGDLPTALVRDCAESLAGRTGALVLTGPRLDLPEALGAVVTHASLPGPSPDELRELLGQVVRDVSERRHVQVDIAPADLETLLTHLGGLTLIEAEKVLTRALVEDGVLNADDLRLVGDAKKSLIERDGLLEYTPVEASLADIADLAGFKAWLAHRTAVVRDPARARAAGLPFPRGVLLLGVPGCGKSLAAKAVAAEWRLPLLRLDPSGLYNKYIGESERNFRRAMDTAERMAPVILWIDELEKAFASGGSEDGGVSQRVLGTFLSWLQERRGDVFVVATANDVQKLPPEFLRKGRFDEVFFVDLPDLETRAEILRIHLQSRDQDPGGFPLRELAEAAEGFSGSELEQAVVSVQYAAFAHGGTVEPDALRAEISRTRPLSVTMAEPIARLRSWAADRTVSAN</sequence>
<feature type="domain" description="AAA+ ATPase" evidence="5">
    <location>
        <begin position="266"/>
        <end position="400"/>
    </location>
</feature>
<dbReference type="InterPro" id="IPR052381">
    <property type="entry name" value="AAA_domain_protein"/>
</dbReference>
<dbReference type="PANTHER" id="PTHR42960">
    <property type="entry name" value="YCF46 PROTEIN"/>
    <property type="match status" value="1"/>
</dbReference>
<evidence type="ECO:0000256" key="2">
    <source>
        <dbReference type="ARBA" id="ARBA00022840"/>
    </source>
</evidence>
<dbReference type="Gene3D" id="3.40.50.300">
    <property type="entry name" value="P-loop containing nucleotide triphosphate hydrolases"/>
    <property type="match status" value="1"/>
</dbReference>
<accession>A0ABU9ECE5</accession>
<dbReference type="InterPro" id="IPR003593">
    <property type="entry name" value="AAA+_ATPase"/>
</dbReference>
<evidence type="ECO:0000256" key="1">
    <source>
        <dbReference type="ARBA" id="ARBA00022741"/>
    </source>
</evidence>
<proteinExistence type="inferred from homology"/>
<evidence type="ECO:0000259" key="5">
    <source>
        <dbReference type="SMART" id="SM00382"/>
    </source>
</evidence>
<dbReference type="PANTHER" id="PTHR42960:SF1">
    <property type="entry name" value="YCF46 PROTEIN"/>
    <property type="match status" value="1"/>
</dbReference>
<keyword evidence="1" id="KW-0547">Nucleotide-binding</keyword>
<dbReference type="InterPro" id="IPR027417">
    <property type="entry name" value="P-loop_NTPase"/>
</dbReference>
<dbReference type="EMBL" id="JBBHLI010000011">
    <property type="protein sequence ID" value="MEK9502407.1"/>
    <property type="molecule type" value="Genomic_DNA"/>
</dbReference>
<dbReference type="InterPro" id="IPR003959">
    <property type="entry name" value="ATPase_AAA_core"/>
</dbReference>
<dbReference type="SMART" id="SM00382">
    <property type="entry name" value="AAA"/>
    <property type="match status" value="1"/>
</dbReference>
<organism evidence="6 7">
    <name type="scientific">Gaopeijia maritima</name>
    <dbReference type="NCBI Taxonomy" id="3119007"/>
    <lineage>
        <taxon>Bacteria</taxon>
        <taxon>Pseudomonadati</taxon>
        <taxon>Gemmatimonadota</taxon>
        <taxon>Longimicrobiia</taxon>
        <taxon>Gaopeijiales</taxon>
        <taxon>Gaopeijiaceae</taxon>
        <taxon>Gaopeijia</taxon>
    </lineage>
</organism>
<name>A0ABU9ECE5_9BACT</name>
<gene>
    <name evidence="6" type="ORF">WI372_15545</name>
</gene>
<evidence type="ECO:0000256" key="4">
    <source>
        <dbReference type="ARBA" id="ARBA00040480"/>
    </source>
</evidence>
<reference evidence="6 7" key="1">
    <citation type="submission" date="2024-02" db="EMBL/GenBank/DDBJ databases">
        <title>A novel Gemmatimonadota bacterium.</title>
        <authorList>
            <person name="Du Z.-J."/>
            <person name="Ye Y.-Q."/>
        </authorList>
    </citation>
    <scope>NUCLEOTIDE SEQUENCE [LARGE SCALE GENOMIC DNA]</scope>
    <source>
        <strain evidence="6 7">DH-20</strain>
    </source>
</reference>
<evidence type="ECO:0000313" key="6">
    <source>
        <dbReference type="EMBL" id="MEK9502407.1"/>
    </source>
</evidence>
<comment type="similarity">
    <text evidence="3">Belongs to the AAA ATPase family. Highly divergent.</text>
</comment>
<evidence type="ECO:0000256" key="3">
    <source>
        <dbReference type="ARBA" id="ARBA00038088"/>
    </source>
</evidence>
<dbReference type="SUPFAM" id="SSF52540">
    <property type="entry name" value="P-loop containing nucleoside triphosphate hydrolases"/>
    <property type="match status" value="1"/>
</dbReference>
<dbReference type="RefSeq" id="WP_405283962.1">
    <property type="nucleotide sequence ID" value="NZ_CP144380.1"/>
</dbReference>
<evidence type="ECO:0000313" key="7">
    <source>
        <dbReference type="Proteomes" id="UP001484239"/>
    </source>
</evidence>
<protein>
    <recommendedName>
        <fullName evidence="4">Uncharacterized AAA domain-containing protein ycf46</fullName>
    </recommendedName>
</protein>